<evidence type="ECO:0000256" key="15">
    <source>
        <dbReference type="PIRSR" id="PIRSR006337-1"/>
    </source>
</evidence>
<dbReference type="GO" id="GO:0005737">
    <property type="term" value="C:cytoplasm"/>
    <property type="evidence" value="ECO:0007669"/>
    <property type="project" value="UniProtKB-SubCell"/>
</dbReference>
<dbReference type="EMBL" id="RJJD01000002">
    <property type="protein sequence ID" value="RNI30567.1"/>
    <property type="molecule type" value="Genomic_DNA"/>
</dbReference>
<dbReference type="Gene3D" id="1.10.10.760">
    <property type="entry name" value="E-set domains of sugar-utilizing enzymes"/>
    <property type="match status" value="1"/>
</dbReference>
<accession>A0A3M9MZL9</accession>
<proteinExistence type="inferred from homology"/>
<evidence type="ECO:0000256" key="17">
    <source>
        <dbReference type="PIRSR" id="PIRSR006337-3"/>
    </source>
</evidence>
<comment type="subcellular location">
    <subcellularLocation>
        <location evidence="1 15">Cytoplasm</location>
    </subcellularLocation>
</comment>
<feature type="binding site" evidence="16">
    <location>
        <begin position="396"/>
        <end position="401"/>
    </location>
    <ligand>
        <name>substrate</name>
    </ligand>
</feature>
<dbReference type="Gene3D" id="2.60.40.10">
    <property type="entry name" value="Immunoglobulins"/>
    <property type="match status" value="1"/>
</dbReference>
<feature type="domain" description="Glycosyl hydrolase family 13 catalytic" evidence="18">
    <location>
        <begin position="101"/>
        <end position="464"/>
    </location>
</feature>
<evidence type="ECO:0000256" key="4">
    <source>
        <dbReference type="ARBA" id="ARBA00012268"/>
    </source>
</evidence>
<dbReference type="InterPro" id="IPR004193">
    <property type="entry name" value="Glyco_hydro_13_N"/>
</dbReference>
<dbReference type="RefSeq" id="WP_123125783.1">
    <property type="nucleotide sequence ID" value="NZ_RJJD01000002.1"/>
</dbReference>
<dbReference type="NCBIfam" id="TIGR02402">
    <property type="entry name" value="trehalose_TreZ"/>
    <property type="match status" value="1"/>
</dbReference>
<dbReference type="InterPro" id="IPR022567">
    <property type="entry name" value="DUF3459"/>
</dbReference>
<dbReference type="InterPro" id="IPR006047">
    <property type="entry name" value="GH13_cat_dom"/>
</dbReference>
<evidence type="ECO:0000256" key="8">
    <source>
        <dbReference type="ARBA" id="ARBA00023277"/>
    </source>
</evidence>
<name>A0A3M9MZL9_9BACT</name>
<keyword evidence="6" id="KW-0963">Cytoplasm</keyword>
<feature type="active site" description="Proton donor" evidence="15">
    <location>
        <position position="303"/>
    </location>
</feature>
<evidence type="ECO:0000256" key="7">
    <source>
        <dbReference type="ARBA" id="ARBA00022801"/>
    </source>
</evidence>
<dbReference type="PANTHER" id="PTHR43651:SF11">
    <property type="entry name" value="MALTO-OLIGOSYLTREHALOSE TREHALOHYDROLASE"/>
    <property type="match status" value="1"/>
</dbReference>
<dbReference type="InterPro" id="IPR044901">
    <property type="entry name" value="Trehalose_TreZ_E-set_sf"/>
</dbReference>
<organism evidence="19 20">
    <name type="scientific">Rufibacter latericius</name>
    <dbReference type="NCBI Taxonomy" id="2487040"/>
    <lineage>
        <taxon>Bacteria</taxon>
        <taxon>Pseudomonadati</taxon>
        <taxon>Bacteroidota</taxon>
        <taxon>Cytophagia</taxon>
        <taxon>Cytophagales</taxon>
        <taxon>Hymenobacteraceae</taxon>
        <taxon>Rufibacter</taxon>
    </lineage>
</organism>
<dbReference type="CDD" id="cd02853">
    <property type="entry name" value="E_set_MTHase_like_N"/>
    <property type="match status" value="1"/>
</dbReference>
<evidence type="ECO:0000256" key="12">
    <source>
        <dbReference type="ARBA" id="ARBA00034013"/>
    </source>
</evidence>
<feature type="site" description="Transition state stabilizer" evidence="17">
    <location>
        <position position="397"/>
    </location>
</feature>
<protein>
    <recommendedName>
        <fullName evidence="5 13">Malto-oligosyltrehalose trehalohydrolase</fullName>
        <shortName evidence="14">MTHase</shortName>
        <ecNumber evidence="4 13">3.2.1.141</ecNumber>
    </recommendedName>
    <alternativeName>
        <fullName evidence="11 14">4-alpha-D-((1-&gt;4)-alpha-D-glucano)trehalose trehalohydrolase</fullName>
    </alternativeName>
    <alternativeName>
        <fullName evidence="10 14">Maltooligosyl trehalose trehalohydrolase</fullName>
    </alternativeName>
</protein>
<dbReference type="AlphaFoldDB" id="A0A3M9MZL9"/>
<keyword evidence="7 14" id="KW-0378">Hydrolase</keyword>
<dbReference type="Proteomes" id="UP000272117">
    <property type="component" value="Unassembled WGS sequence"/>
</dbReference>
<dbReference type="CDD" id="cd11325">
    <property type="entry name" value="AmyAc_GTHase"/>
    <property type="match status" value="1"/>
</dbReference>
<dbReference type="GO" id="GO:0033942">
    <property type="term" value="F:4-alpha-D-(1-&gt;4)-alpha-D-glucanotrehalose trehalohydrolase activity"/>
    <property type="evidence" value="ECO:0007669"/>
    <property type="project" value="UniProtKB-EC"/>
</dbReference>
<dbReference type="Pfam" id="PF02922">
    <property type="entry name" value="CBM_48"/>
    <property type="match status" value="1"/>
</dbReference>
<evidence type="ECO:0000313" key="19">
    <source>
        <dbReference type="EMBL" id="RNI30567.1"/>
    </source>
</evidence>
<dbReference type="Pfam" id="PF11941">
    <property type="entry name" value="DUF3459"/>
    <property type="match status" value="1"/>
</dbReference>
<reference evidence="19 20" key="1">
    <citation type="submission" date="2018-11" db="EMBL/GenBank/DDBJ databases">
        <title>Rufibacter latericius sp. nov., isolated from water in Baiyang Lake.</title>
        <authorList>
            <person name="Yang Y."/>
        </authorList>
    </citation>
    <scope>NUCLEOTIDE SEQUENCE [LARGE SCALE GENOMIC DNA]</scope>
    <source>
        <strain evidence="19 20">R-22-1c-1</strain>
    </source>
</reference>
<gene>
    <name evidence="19" type="primary">treZ</name>
    <name evidence="19" type="ORF">EFB08_04755</name>
</gene>
<dbReference type="UniPathway" id="UPA00299"/>
<evidence type="ECO:0000256" key="11">
    <source>
        <dbReference type="ARBA" id="ARBA00033284"/>
    </source>
</evidence>
<feature type="binding site" evidence="16">
    <location>
        <begin position="264"/>
        <end position="269"/>
    </location>
    <ligand>
        <name>substrate</name>
    </ligand>
</feature>
<comment type="pathway">
    <text evidence="2 14">Glycan biosynthesis; trehalose biosynthesis.</text>
</comment>
<comment type="caution">
    <text evidence="19">The sequence shown here is derived from an EMBL/GenBank/DDBJ whole genome shotgun (WGS) entry which is preliminary data.</text>
</comment>
<evidence type="ECO:0000256" key="10">
    <source>
        <dbReference type="ARBA" id="ARBA00032057"/>
    </source>
</evidence>
<dbReference type="PANTHER" id="PTHR43651">
    <property type="entry name" value="1,4-ALPHA-GLUCAN-BRANCHING ENZYME"/>
    <property type="match status" value="1"/>
</dbReference>
<dbReference type="PIRSF" id="PIRSF006337">
    <property type="entry name" value="Trehalose_TreZ"/>
    <property type="match status" value="1"/>
</dbReference>
<dbReference type="EC" id="3.2.1.141" evidence="4 13"/>
<evidence type="ECO:0000256" key="16">
    <source>
        <dbReference type="PIRSR" id="PIRSR006337-2"/>
    </source>
</evidence>
<dbReference type="SMART" id="SM00642">
    <property type="entry name" value="Aamy"/>
    <property type="match status" value="1"/>
</dbReference>
<dbReference type="GO" id="GO:0005992">
    <property type="term" value="P:trehalose biosynthetic process"/>
    <property type="evidence" value="ECO:0007669"/>
    <property type="project" value="UniProtKB-UniRule"/>
</dbReference>
<dbReference type="SUPFAM" id="SSF51445">
    <property type="entry name" value="(Trans)glycosidases"/>
    <property type="match status" value="1"/>
</dbReference>
<evidence type="ECO:0000256" key="1">
    <source>
        <dbReference type="ARBA" id="ARBA00004496"/>
    </source>
</evidence>
<evidence type="ECO:0000256" key="14">
    <source>
        <dbReference type="PIRNR" id="PIRNR006337"/>
    </source>
</evidence>
<dbReference type="InterPro" id="IPR012768">
    <property type="entry name" value="Trehalose_TreZ"/>
</dbReference>
<evidence type="ECO:0000313" key="20">
    <source>
        <dbReference type="Proteomes" id="UP000272117"/>
    </source>
</evidence>
<dbReference type="InterPro" id="IPR013780">
    <property type="entry name" value="Glyco_hydro_b"/>
</dbReference>
<dbReference type="Gene3D" id="3.20.20.80">
    <property type="entry name" value="Glycosidases"/>
    <property type="match status" value="1"/>
</dbReference>
<evidence type="ECO:0000256" key="9">
    <source>
        <dbReference type="ARBA" id="ARBA00023295"/>
    </source>
</evidence>
<comment type="catalytic activity">
    <reaction evidence="12 14">
        <text>hydrolysis of (1-&gt;4)-alpha-D-glucosidic linkage in 4-alpha-D-[(1-&gt;4)-alpha-D-glucanosyl]n trehalose to yield trehalose and (1-&gt;4)-alpha-D-glucan.</text>
        <dbReference type="EC" id="3.2.1.141"/>
    </reaction>
</comment>
<dbReference type="Gene3D" id="2.60.40.1180">
    <property type="entry name" value="Golgi alpha-mannosidase II"/>
    <property type="match status" value="1"/>
</dbReference>
<dbReference type="InterPro" id="IPR014756">
    <property type="entry name" value="Ig_E-set"/>
</dbReference>
<evidence type="ECO:0000259" key="18">
    <source>
        <dbReference type="SMART" id="SM00642"/>
    </source>
</evidence>
<sequence>MNKIDVTKRSLGVTFTSNGLAEVLVWAPKAEQVEITLNEGNTIIPLRQGEFGYWHETTDQLSPGDTYKYRIDEEQEYPDPASISQPQSVHGPSQALDVLKFNWTDDSWNNLPLEDYVLYELHTGTFTENGTFAGLEEKLDYLKELGVNAIEIMPVAQFPGDRNWGYDGVFPFAVQDSYGGPKALQHLVNTCHQKGLAVVLDVVYNHLGPEGNYLGVYGHYFTDKYNTPWGPALNFDDAWCDGVRRYFTENLLMWFRDFHIDAVRMDAVHAIKDFSPNHILREMKQHVNELMEATGRKHYMIVELDLNDTRFINPLEEQGFGMDAQWVDEFHHALRVTMTGEDTGYYSDFSGIAHLAKAYEDAYVYDGQFSPHRNKTFGIKAEHNPGQQFIVFTQNHDQVGNRMLGERLGELVSFEMQKLAAASVIFSPYLPMLWMGEEYAEPNRFQYFVSHTDPDLAEAVRKGRKAEFAAFHAQGEAPDPMSEETFNNSKLQWDLVQQGQHQIMLRYYQTLLRLRRELPALKNLDRKNVEVSCDEAKKTLTLRRWHGDQQILCLMNFNVSPQPMSLPTGGKTWKVVLDSAAPEWNGPQAAEAIVSGGTEVTVQAESIVLYQA</sequence>
<dbReference type="SUPFAM" id="SSF51011">
    <property type="entry name" value="Glycosyl hydrolase domain"/>
    <property type="match status" value="1"/>
</dbReference>
<dbReference type="Pfam" id="PF00128">
    <property type="entry name" value="Alpha-amylase"/>
    <property type="match status" value="1"/>
</dbReference>
<evidence type="ECO:0000256" key="5">
    <source>
        <dbReference type="ARBA" id="ARBA00015938"/>
    </source>
</evidence>
<comment type="similarity">
    <text evidence="3 14">Belongs to the glycosyl hydrolase 13 family.</text>
</comment>
<dbReference type="SUPFAM" id="SSF81296">
    <property type="entry name" value="E set domains"/>
    <property type="match status" value="1"/>
</dbReference>
<dbReference type="InterPro" id="IPR017853">
    <property type="entry name" value="GH"/>
</dbReference>
<evidence type="ECO:0000256" key="6">
    <source>
        <dbReference type="ARBA" id="ARBA00022490"/>
    </source>
</evidence>
<keyword evidence="20" id="KW-1185">Reference proteome</keyword>
<keyword evidence="8" id="KW-0119">Carbohydrate metabolism</keyword>
<feature type="binding site" evidence="16">
    <location>
        <begin position="328"/>
        <end position="332"/>
    </location>
    <ligand>
        <name>substrate</name>
    </ligand>
</feature>
<feature type="active site" description="Nucleophile" evidence="15">
    <location>
        <position position="266"/>
    </location>
</feature>
<dbReference type="OrthoDB" id="9761875at2"/>
<evidence type="ECO:0000256" key="13">
    <source>
        <dbReference type="NCBIfam" id="TIGR02402"/>
    </source>
</evidence>
<dbReference type="InterPro" id="IPR013783">
    <property type="entry name" value="Ig-like_fold"/>
</dbReference>
<evidence type="ECO:0000256" key="3">
    <source>
        <dbReference type="ARBA" id="ARBA00008061"/>
    </source>
</evidence>
<keyword evidence="9 14" id="KW-0326">Glycosidase</keyword>
<evidence type="ECO:0000256" key="2">
    <source>
        <dbReference type="ARBA" id="ARBA00005199"/>
    </source>
</evidence>